<gene>
    <name evidence="7" type="ORF">GCM10010911_34990</name>
</gene>
<feature type="transmembrane region" description="Helical" evidence="6">
    <location>
        <begin position="12"/>
        <end position="30"/>
    </location>
</feature>
<comment type="similarity">
    <text evidence="2">Belongs to the autoinducer-2 exporter (AI-2E) (TC 2.A.86) family.</text>
</comment>
<feature type="transmembrane region" description="Helical" evidence="6">
    <location>
        <begin position="165"/>
        <end position="189"/>
    </location>
</feature>
<dbReference type="AlphaFoldDB" id="A0A917DWE6"/>
<protein>
    <submittedName>
        <fullName evidence="7">Permease</fullName>
    </submittedName>
</protein>
<reference evidence="7" key="2">
    <citation type="submission" date="2020-09" db="EMBL/GenBank/DDBJ databases">
        <authorList>
            <person name="Sun Q."/>
            <person name="Zhou Y."/>
        </authorList>
    </citation>
    <scope>NUCLEOTIDE SEQUENCE</scope>
    <source>
        <strain evidence="7">CGMCC 1.15178</strain>
    </source>
</reference>
<dbReference type="Proteomes" id="UP000612456">
    <property type="component" value="Unassembled WGS sequence"/>
</dbReference>
<dbReference type="GO" id="GO:0016020">
    <property type="term" value="C:membrane"/>
    <property type="evidence" value="ECO:0007669"/>
    <property type="project" value="UniProtKB-SubCell"/>
</dbReference>
<dbReference type="InterPro" id="IPR002549">
    <property type="entry name" value="AI-2E-like"/>
</dbReference>
<feature type="transmembrane region" description="Helical" evidence="6">
    <location>
        <begin position="283"/>
        <end position="304"/>
    </location>
</feature>
<evidence type="ECO:0000313" key="7">
    <source>
        <dbReference type="EMBL" id="GGD74083.1"/>
    </source>
</evidence>
<evidence type="ECO:0000256" key="2">
    <source>
        <dbReference type="ARBA" id="ARBA00009773"/>
    </source>
</evidence>
<dbReference type="GO" id="GO:0055085">
    <property type="term" value="P:transmembrane transport"/>
    <property type="evidence" value="ECO:0007669"/>
    <property type="project" value="TreeGrafter"/>
</dbReference>
<organism evidence="7 8">
    <name type="scientific">Paenibacillus nasutitermitis</name>
    <dbReference type="NCBI Taxonomy" id="1652958"/>
    <lineage>
        <taxon>Bacteria</taxon>
        <taxon>Bacillati</taxon>
        <taxon>Bacillota</taxon>
        <taxon>Bacilli</taxon>
        <taxon>Bacillales</taxon>
        <taxon>Paenibacillaceae</taxon>
        <taxon>Paenibacillus</taxon>
    </lineage>
</organism>
<dbReference type="InterPro" id="IPR014227">
    <property type="entry name" value="YtvI-like"/>
</dbReference>
<dbReference type="NCBIfam" id="TIGR02872">
    <property type="entry name" value="spore_ytvI"/>
    <property type="match status" value="1"/>
</dbReference>
<evidence type="ECO:0000256" key="3">
    <source>
        <dbReference type="ARBA" id="ARBA00022692"/>
    </source>
</evidence>
<comment type="caution">
    <text evidence="7">The sequence shown here is derived from an EMBL/GenBank/DDBJ whole genome shotgun (WGS) entry which is preliminary data.</text>
</comment>
<keyword evidence="8" id="KW-1185">Reference proteome</keyword>
<evidence type="ECO:0000256" key="5">
    <source>
        <dbReference type="ARBA" id="ARBA00023136"/>
    </source>
</evidence>
<dbReference type="Pfam" id="PF01594">
    <property type="entry name" value="AI-2E_transport"/>
    <property type="match status" value="1"/>
</dbReference>
<dbReference type="EMBL" id="BMHP01000002">
    <property type="protein sequence ID" value="GGD74083.1"/>
    <property type="molecule type" value="Genomic_DNA"/>
</dbReference>
<dbReference type="PANTHER" id="PTHR21716">
    <property type="entry name" value="TRANSMEMBRANE PROTEIN"/>
    <property type="match status" value="1"/>
</dbReference>
<comment type="subcellular location">
    <subcellularLocation>
        <location evidence="1">Membrane</location>
        <topology evidence="1">Multi-pass membrane protein</topology>
    </subcellularLocation>
</comment>
<feature type="transmembrane region" description="Helical" evidence="6">
    <location>
        <begin position="65"/>
        <end position="89"/>
    </location>
</feature>
<keyword evidence="3 6" id="KW-0812">Transmembrane</keyword>
<evidence type="ECO:0000256" key="1">
    <source>
        <dbReference type="ARBA" id="ARBA00004141"/>
    </source>
</evidence>
<keyword evidence="4 6" id="KW-1133">Transmembrane helix</keyword>
<accession>A0A917DWE6</accession>
<name>A0A917DWE6_9BACL</name>
<sequence>MDRAIWKQIGRGLLVLIGVLLLILALIYVTPLVYPFIIGWLLAYAINPVVNIMHRKMKIPRWLGVTLSLFIAVLALLTILSALVTRIVVEIIHLSKSLDSTIEWWRNEFERIVASTEIQDLIGKLNAFYQNNPNYQQTINSRISDTANLLAKTSSSIISTILNSIVNLISSLPNVATITVVVLLAAFFIGKDWYRHLGKVSGWVPAGIRKTTSVVWADLLHALLGYLRAQFIMISITAVVVTLGLLILGVDYPITIGLLIGLVDLLPYLGVGAAMVPWIAYMFIYGDISLGIGLSVLYGVILVVRSSIEPKVLASSVGLDPLPTLIAMFVGLKLFGVAGLIIGPVSLVILSTIHRANVFRDLYGFVMRGKSPP</sequence>
<evidence type="ECO:0000313" key="8">
    <source>
        <dbReference type="Proteomes" id="UP000612456"/>
    </source>
</evidence>
<evidence type="ECO:0000256" key="4">
    <source>
        <dbReference type="ARBA" id="ARBA00022989"/>
    </source>
</evidence>
<feature type="transmembrane region" description="Helical" evidence="6">
    <location>
        <begin position="231"/>
        <end position="250"/>
    </location>
</feature>
<evidence type="ECO:0000256" key="6">
    <source>
        <dbReference type="SAM" id="Phobius"/>
    </source>
</evidence>
<feature type="transmembrane region" description="Helical" evidence="6">
    <location>
        <begin position="256"/>
        <end position="276"/>
    </location>
</feature>
<keyword evidence="5 6" id="KW-0472">Membrane</keyword>
<dbReference type="PANTHER" id="PTHR21716:SF68">
    <property type="entry name" value="TRANSPORT PROTEIN YTVI-RELATED"/>
    <property type="match status" value="1"/>
</dbReference>
<dbReference type="RefSeq" id="WP_188993179.1">
    <property type="nucleotide sequence ID" value="NZ_BMHP01000002.1"/>
</dbReference>
<reference evidence="7" key="1">
    <citation type="journal article" date="2014" name="Int. J. Syst. Evol. Microbiol.">
        <title>Complete genome sequence of Corynebacterium casei LMG S-19264T (=DSM 44701T), isolated from a smear-ripened cheese.</title>
        <authorList>
            <consortium name="US DOE Joint Genome Institute (JGI-PGF)"/>
            <person name="Walter F."/>
            <person name="Albersmeier A."/>
            <person name="Kalinowski J."/>
            <person name="Ruckert C."/>
        </authorList>
    </citation>
    <scope>NUCLEOTIDE SEQUENCE</scope>
    <source>
        <strain evidence="7">CGMCC 1.15178</strain>
    </source>
</reference>
<feature type="transmembrane region" description="Helical" evidence="6">
    <location>
        <begin position="324"/>
        <end position="350"/>
    </location>
</feature>
<proteinExistence type="inferred from homology"/>